<proteinExistence type="predicted"/>
<name>A0A9D6V2U8_9BACT</name>
<dbReference type="SMART" id="SM00960">
    <property type="entry name" value="Robl_LC7"/>
    <property type="match status" value="1"/>
</dbReference>
<dbReference type="Pfam" id="PF03259">
    <property type="entry name" value="Robl_LC7"/>
    <property type="match status" value="1"/>
</dbReference>
<dbReference type="GO" id="GO:0060090">
    <property type="term" value="F:molecular adaptor activity"/>
    <property type="evidence" value="ECO:0007669"/>
    <property type="project" value="InterPro"/>
</dbReference>
<evidence type="ECO:0000313" key="3">
    <source>
        <dbReference type="Proteomes" id="UP000807825"/>
    </source>
</evidence>
<dbReference type="GO" id="GO:0005085">
    <property type="term" value="F:guanyl-nucleotide exchange factor activity"/>
    <property type="evidence" value="ECO:0007669"/>
    <property type="project" value="InterPro"/>
</dbReference>
<dbReference type="PANTHER" id="PTHR13323">
    <property type="entry name" value="LATE ENDOSOMAL/LYSOSOMAL MP1 INTERACTING PROTEIN"/>
    <property type="match status" value="1"/>
</dbReference>
<accession>A0A9D6V2U8</accession>
<reference evidence="2" key="1">
    <citation type="submission" date="2020-07" db="EMBL/GenBank/DDBJ databases">
        <title>Huge and variable diversity of episymbiotic CPR bacteria and DPANN archaea in groundwater ecosystems.</title>
        <authorList>
            <person name="He C.Y."/>
            <person name="Keren R."/>
            <person name="Whittaker M."/>
            <person name="Farag I.F."/>
            <person name="Doudna J."/>
            <person name="Cate J.H.D."/>
            <person name="Banfield J.F."/>
        </authorList>
    </citation>
    <scope>NUCLEOTIDE SEQUENCE</scope>
    <source>
        <strain evidence="2">NC_groundwater_1664_Pr3_B-0.1um_52_9</strain>
    </source>
</reference>
<protein>
    <submittedName>
        <fullName evidence="2">Roadblock/LC7 domain-containing protein</fullName>
    </submittedName>
</protein>
<dbReference type="EMBL" id="JACRDE010000261">
    <property type="protein sequence ID" value="MBI5249759.1"/>
    <property type="molecule type" value="Genomic_DNA"/>
</dbReference>
<dbReference type="AlphaFoldDB" id="A0A9D6V2U8"/>
<dbReference type="InterPro" id="IPR004942">
    <property type="entry name" value="Roadblock/LAMTOR2_dom"/>
</dbReference>
<sequence>MALLITDKLGESGDAKTTDVAQCEIMAVKGLPGMMSQDSLYQDIFKGSEKVEILGKLPSLLWAYSEASRKYVQELTSKPNDQPESLDRVQKLLGILDSAADHLGNEDLKNRLAQHIKIIAQIQAGHLRAEEFETAFLPEVTKMEQLAGPRRDSSPDALLEKAMLDRELDKAERIKTGRSADIVVSVDILEDVRNYLSQEVMTEGISSVLVIDSAGSLICNVGHKIDLDVVSLAAVAAANFAATEQIARLIGETDFVLLFYKGHNESFHFLRVGAEYIIVTIFNNQLSLGLLRLKIAEVAQVLEKKLPKREV</sequence>
<organism evidence="2 3">
    <name type="scientific">Desulfomonile tiedjei</name>
    <dbReference type="NCBI Taxonomy" id="2358"/>
    <lineage>
        <taxon>Bacteria</taxon>
        <taxon>Pseudomonadati</taxon>
        <taxon>Thermodesulfobacteriota</taxon>
        <taxon>Desulfomonilia</taxon>
        <taxon>Desulfomonilales</taxon>
        <taxon>Desulfomonilaceae</taxon>
        <taxon>Desulfomonile</taxon>
    </lineage>
</organism>
<gene>
    <name evidence="2" type="ORF">HY912_09705</name>
</gene>
<feature type="domain" description="Roadblock/LAMTOR2" evidence="1">
    <location>
        <begin position="192"/>
        <end position="282"/>
    </location>
</feature>
<comment type="caution">
    <text evidence="2">The sequence shown here is derived from an EMBL/GenBank/DDBJ whole genome shotgun (WGS) entry which is preliminary data.</text>
</comment>
<dbReference type="SUPFAM" id="SSF103196">
    <property type="entry name" value="Roadblock/LC7 domain"/>
    <property type="match status" value="1"/>
</dbReference>
<dbReference type="Gene3D" id="3.30.450.30">
    <property type="entry name" value="Dynein light chain 2a, cytoplasmic"/>
    <property type="match status" value="1"/>
</dbReference>
<evidence type="ECO:0000313" key="2">
    <source>
        <dbReference type="EMBL" id="MBI5249759.1"/>
    </source>
</evidence>
<evidence type="ECO:0000259" key="1">
    <source>
        <dbReference type="SMART" id="SM00960"/>
    </source>
</evidence>
<dbReference type="InterPro" id="IPR037587">
    <property type="entry name" value="LAMTOR2-like"/>
</dbReference>
<dbReference type="GO" id="GO:0032008">
    <property type="term" value="P:positive regulation of TOR signaling"/>
    <property type="evidence" value="ECO:0007669"/>
    <property type="project" value="InterPro"/>
</dbReference>
<dbReference type="Proteomes" id="UP000807825">
    <property type="component" value="Unassembled WGS sequence"/>
</dbReference>